<evidence type="ECO:0000313" key="9">
    <source>
        <dbReference type="EMBL" id="GEB50706.1"/>
    </source>
</evidence>
<dbReference type="GO" id="GO:0016655">
    <property type="term" value="F:oxidoreductase activity, acting on NAD(P)H, quinone or similar compound as acceptor"/>
    <property type="evidence" value="ECO:0007669"/>
    <property type="project" value="InterPro"/>
</dbReference>
<evidence type="ECO:0000313" key="10">
    <source>
        <dbReference type="Proteomes" id="UP000319210"/>
    </source>
</evidence>
<sequence>MATLLHIDSSLYPLGASVSRDVGASFRKAWESQHPDGKVIHRDLSANPLPHLDASAAIAGFVPPADRTPEQVRDFALREELVSELEQADAVLIGAPMYNFTIPSSLKAWLDHVIVMGRTTGTENRTAAGKPTTVIASRGGGYGPGTPRESFEFVQNLLGKMLGDGGFGLDVEFIVPELTLAESTPGMEGLVDMAKASRAQAHESAERRGKEIAASLAA</sequence>
<feature type="region of interest" description="Disordered" evidence="7">
    <location>
        <begin position="198"/>
        <end position="218"/>
    </location>
</feature>
<evidence type="ECO:0000259" key="8">
    <source>
        <dbReference type="Pfam" id="PF02525"/>
    </source>
</evidence>
<dbReference type="SUPFAM" id="SSF52218">
    <property type="entry name" value="Flavoproteins"/>
    <property type="match status" value="1"/>
</dbReference>
<dbReference type="PANTHER" id="PTHR43741">
    <property type="entry name" value="FMN-DEPENDENT NADH-AZOREDUCTASE 1"/>
    <property type="match status" value="1"/>
</dbReference>
<comment type="catalytic activity">
    <reaction evidence="5">
        <text>N,N-dimethyl-1,4-phenylenediamine + anthranilate + 2 NAD(+) = 2-(4-dimethylaminophenyl)diazenylbenzoate + 2 NADH + 2 H(+)</text>
        <dbReference type="Rhea" id="RHEA:55872"/>
        <dbReference type="ChEBI" id="CHEBI:15378"/>
        <dbReference type="ChEBI" id="CHEBI:15783"/>
        <dbReference type="ChEBI" id="CHEBI:16567"/>
        <dbReference type="ChEBI" id="CHEBI:57540"/>
        <dbReference type="ChEBI" id="CHEBI:57945"/>
        <dbReference type="ChEBI" id="CHEBI:71579"/>
        <dbReference type="EC" id="1.7.1.17"/>
    </reaction>
    <physiologicalReaction direction="right-to-left" evidence="5">
        <dbReference type="Rhea" id="RHEA:55874"/>
    </physiologicalReaction>
</comment>
<keyword evidence="4 6" id="KW-0520">NAD</keyword>
<keyword evidence="1 6" id="KW-0285">Flavoprotein</keyword>
<evidence type="ECO:0000256" key="1">
    <source>
        <dbReference type="ARBA" id="ARBA00022630"/>
    </source>
</evidence>
<keyword evidence="3 6" id="KW-0560">Oxidoreductase</keyword>
<evidence type="ECO:0000256" key="5">
    <source>
        <dbReference type="ARBA" id="ARBA00048542"/>
    </source>
</evidence>
<dbReference type="InterPro" id="IPR023048">
    <property type="entry name" value="NADH:quinone_OxRdtase_FMN_depd"/>
</dbReference>
<dbReference type="Pfam" id="PF02525">
    <property type="entry name" value="Flavodoxin_2"/>
    <property type="match status" value="1"/>
</dbReference>
<comment type="function">
    <text evidence="6">Also exhibits azoreductase activity. Catalyzes the reductive cleavage of the azo bond in aromatic azo compounds to the corresponding amines.</text>
</comment>
<dbReference type="EC" id="1.6.5.-" evidence="6"/>
<dbReference type="PANTHER" id="PTHR43741:SF4">
    <property type="entry name" value="FMN-DEPENDENT NADH:QUINONE OXIDOREDUCTASE"/>
    <property type="match status" value="1"/>
</dbReference>
<feature type="binding site" evidence="6">
    <location>
        <begin position="17"/>
        <end position="19"/>
    </location>
    <ligand>
        <name>FMN</name>
        <dbReference type="ChEBI" id="CHEBI:58210"/>
    </ligand>
</feature>
<comment type="subunit">
    <text evidence="6">Homodimer.</text>
</comment>
<evidence type="ECO:0000256" key="2">
    <source>
        <dbReference type="ARBA" id="ARBA00022643"/>
    </source>
</evidence>
<dbReference type="OrthoDB" id="9805013at2"/>
<dbReference type="GO" id="GO:0009055">
    <property type="term" value="F:electron transfer activity"/>
    <property type="evidence" value="ECO:0007669"/>
    <property type="project" value="UniProtKB-UniRule"/>
</dbReference>
<proteinExistence type="inferred from homology"/>
<feature type="binding site" evidence="6">
    <location>
        <position position="10"/>
    </location>
    <ligand>
        <name>FMN</name>
        <dbReference type="ChEBI" id="CHEBI:58210"/>
    </ligand>
</feature>
<protein>
    <recommendedName>
        <fullName evidence="6">FMN dependent NADH:quinone oxidoreductase</fullName>
        <ecNumber evidence="6">1.6.5.-</ecNumber>
    </recommendedName>
    <alternativeName>
        <fullName evidence="6">Azo-dye reductase</fullName>
    </alternativeName>
    <alternativeName>
        <fullName evidence="6">FMN-dependent NADH-azo compound oxidoreductase</fullName>
    </alternativeName>
    <alternativeName>
        <fullName evidence="6">FMN-dependent NADH-azoreductase</fullName>
        <ecNumber evidence="6">1.7.1.17</ecNumber>
    </alternativeName>
</protein>
<dbReference type="InterPro" id="IPR050104">
    <property type="entry name" value="FMN-dep_NADH:Q_OxRdtase_AzoR1"/>
</dbReference>
<feature type="binding site" evidence="6">
    <location>
        <begin position="97"/>
        <end position="100"/>
    </location>
    <ligand>
        <name>FMN</name>
        <dbReference type="ChEBI" id="CHEBI:58210"/>
    </ligand>
</feature>
<dbReference type="InterPro" id="IPR029039">
    <property type="entry name" value="Flavoprotein-like_sf"/>
</dbReference>
<dbReference type="InterPro" id="IPR003680">
    <property type="entry name" value="Flavodoxin_fold"/>
</dbReference>
<dbReference type="RefSeq" id="WP_030883325.1">
    <property type="nucleotide sequence ID" value="NZ_BJMM01000014.1"/>
</dbReference>
<dbReference type="Gene3D" id="3.40.50.360">
    <property type="match status" value="1"/>
</dbReference>
<dbReference type="AlphaFoldDB" id="A0A4Y3QZ71"/>
<organism evidence="9 10">
    <name type="scientific">Streptomyces cacaoi</name>
    <dbReference type="NCBI Taxonomy" id="1898"/>
    <lineage>
        <taxon>Bacteria</taxon>
        <taxon>Bacillati</taxon>
        <taxon>Actinomycetota</taxon>
        <taxon>Actinomycetes</taxon>
        <taxon>Kitasatosporales</taxon>
        <taxon>Streptomycetaceae</taxon>
        <taxon>Streptomyces</taxon>
    </lineage>
</organism>
<comment type="similarity">
    <text evidence="6">Belongs to the azoreductase type 1 family.</text>
</comment>
<accession>A0A4Y3QZ71</accession>
<evidence type="ECO:0000256" key="6">
    <source>
        <dbReference type="HAMAP-Rule" id="MF_01216"/>
    </source>
</evidence>
<name>A0A4Y3QZ71_STRCI</name>
<gene>
    <name evidence="6 9" type="primary">azoR</name>
    <name evidence="9" type="ORF">SCA03_32570</name>
</gene>
<comment type="caution">
    <text evidence="9">The sequence shown here is derived from an EMBL/GenBank/DDBJ whole genome shotgun (WGS) entry which is preliminary data.</text>
</comment>
<evidence type="ECO:0000256" key="3">
    <source>
        <dbReference type="ARBA" id="ARBA00023002"/>
    </source>
</evidence>
<comment type="function">
    <text evidence="6">Quinone reductase that provides resistance to thiol-specific stress caused by electrophilic quinones.</text>
</comment>
<dbReference type="GO" id="GO:0010181">
    <property type="term" value="F:FMN binding"/>
    <property type="evidence" value="ECO:0007669"/>
    <property type="project" value="UniProtKB-UniRule"/>
</dbReference>
<feature type="domain" description="Flavodoxin-like fold" evidence="8">
    <location>
        <begin position="3"/>
        <end position="167"/>
    </location>
</feature>
<dbReference type="GO" id="GO:0016652">
    <property type="term" value="F:oxidoreductase activity, acting on NAD(P)H as acceptor"/>
    <property type="evidence" value="ECO:0007669"/>
    <property type="project" value="UniProtKB-UniRule"/>
</dbReference>
<dbReference type="Proteomes" id="UP000319210">
    <property type="component" value="Unassembled WGS sequence"/>
</dbReference>
<evidence type="ECO:0000256" key="7">
    <source>
        <dbReference type="SAM" id="MobiDB-lite"/>
    </source>
</evidence>
<comment type="cofactor">
    <cofactor evidence="6">
        <name>FMN</name>
        <dbReference type="ChEBI" id="CHEBI:58210"/>
    </cofactor>
    <text evidence="6">Binds 1 FMN per subunit.</text>
</comment>
<dbReference type="HAMAP" id="MF_01216">
    <property type="entry name" value="Azoreductase_type1"/>
    <property type="match status" value="1"/>
</dbReference>
<keyword evidence="10" id="KW-1185">Reference proteome</keyword>
<comment type="catalytic activity">
    <reaction evidence="6">
        <text>2 a quinone + NADH + H(+) = 2 a 1,4-benzosemiquinone + NAD(+)</text>
        <dbReference type="Rhea" id="RHEA:65952"/>
        <dbReference type="ChEBI" id="CHEBI:15378"/>
        <dbReference type="ChEBI" id="CHEBI:57540"/>
        <dbReference type="ChEBI" id="CHEBI:57945"/>
        <dbReference type="ChEBI" id="CHEBI:132124"/>
        <dbReference type="ChEBI" id="CHEBI:134225"/>
    </reaction>
</comment>
<reference evidence="9 10" key="1">
    <citation type="submission" date="2019-06" db="EMBL/GenBank/DDBJ databases">
        <title>Whole genome shotgun sequence of Streptomyces cacaoi subsp. cacaoi NBRC 12748.</title>
        <authorList>
            <person name="Hosoyama A."/>
            <person name="Uohara A."/>
            <person name="Ohji S."/>
            <person name="Ichikawa N."/>
        </authorList>
    </citation>
    <scope>NUCLEOTIDE SEQUENCE [LARGE SCALE GENOMIC DNA]</scope>
    <source>
        <strain evidence="9 10">NBRC 12748</strain>
    </source>
</reference>
<feature type="compositionally biased region" description="Basic and acidic residues" evidence="7">
    <location>
        <begin position="200"/>
        <end position="211"/>
    </location>
</feature>
<dbReference type="EMBL" id="BJMM01000014">
    <property type="protein sequence ID" value="GEB50706.1"/>
    <property type="molecule type" value="Genomic_DNA"/>
</dbReference>
<keyword evidence="2 6" id="KW-0288">FMN</keyword>
<dbReference type="EC" id="1.7.1.17" evidence="6"/>
<evidence type="ECO:0000256" key="4">
    <source>
        <dbReference type="ARBA" id="ARBA00023027"/>
    </source>
</evidence>
<feature type="binding site" evidence="6">
    <location>
        <begin position="137"/>
        <end position="140"/>
    </location>
    <ligand>
        <name>FMN</name>
        <dbReference type="ChEBI" id="CHEBI:58210"/>
    </ligand>
</feature>